<name>A0A9Q0MGN9_BLOTA</name>
<dbReference type="SMART" id="SM00353">
    <property type="entry name" value="HLH"/>
    <property type="match status" value="1"/>
</dbReference>
<dbReference type="InterPro" id="IPR011598">
    <property type="entry name" value="bHLH_dom"/>
</dbReference>
<dbReference type="PANTHER" id="PTHR23349">
    <property type="entry name" value="BASIC HELIX-LOOP-HELIX TRANSCRIPTION FACTOR, TWIST"/>
    <property type="match status" value="1"/>
</dbReference>
<evidence type="ECO:0000256" key="6">
    <source>
        <dbReference type="SAM" id="MobiDB-lite"/>
    </source>
</evidence>
<feature type="domain" description="BHLH" evidence="7">
    <location>
        <begin position="207"/>
        <end position="259"/>
    </location>
</feature>
<dbReference type="GO" id="GO:0032502">
    <property type="term" value="P:developmental process"/>
    <property type="evidence" value="ECO:0007669"/>
    <property type="project" value="TreeGrafter"/>
</dbReference>
<dbReference type="EMBL" id="JAPWDV010000001">
    <property type="protein sequence ID" value="KAJ6224087.1"/>
    <property type="molecule type" value="Genomic_DNA"/>
</dbReference>
<reference evidence="8" key="1">
    <citation type="submission" date="2022-12" db="EMBL/GenBank/DDBJ databases">
        <title>Genome assemblies of Blomia tropicalis.</title>
        <authorList>
            <person name="Cui Y."/>
        </authorList>
    </citation>
    <scope>NUCLEOTIDE SEQUENCE</scope>
    <source>
        <tissue evidence="8">Adult mites</tissue>
    </source>
</reference>
<evidence type="ECO:0000259" key="7">
    <source>
        <dbReference type="PROSITE" id="PS50888"/>
    </source>
</evidence>
<organism evidence="8 9">
    <name type="scientific">Blomia tropicalis</name>
    <name type="common">Mite</name>
    <dbReference type="NCBI Taxonomy" id="40697"/>
    <lineage>
        <taxon>Eukaryota</taxon>
        <taxon>Metazoa</taxon>
        <taxon>Ecdysozoa</taxon>
        <taxon>Arthropoda</taxon>
        <taxon>Chelicerata</taxon>
        <taxon>Arachnida</taxon>
        <taxon>Acari</taxon>
        <taxon>Acariformes</taxon>
        <taxon>Sarcoptiformes</taxon>
        <taxon>Astigmata</taxon>
        <taxon>Glycyphagoidea</taxon>
        <taxon>Echimyopodidae</taxon>
        <taxon>Blomia</taxon>
    </lineage>
</organism>
<evidence type="ECO:0000256" key="1">
    <source>
        <dbReference type="ARBA" id="ARBA00004123"/>
    </source>
</evidence>
<evidence type="ECO:0000256" key="3">
    <source>
        <dbReference type="ARBA" id="ARBA00023125"/>
    </source>
</evidence>
<evidence type="ECO:0000313" key="8">
    <source>
        <dbReference type="EMBL" id="KAJ6224087.1"/>
    </source>
</evidence>
<evidence type="ECO:0000256" key="2">
    <source>
        <dbReference type="ARBA" id="ARBA00023015"/>
    </source>
</evidence>
<dbReference type="GO" id="GO:0005634">
    <property type="term" value="C:nucleus"/>
    <property type="evidence" value="ECO:0007669"/>
    <property type="project" value="UniProtKB-SubCell"/>
</dbReference>
<dbReference type="GO" id="GO:0000977">
    <property type="term" value="F:RNA polymerase II transcription regulatory region sequence-specific DNA binding"/>
    <property type="evidence" value="ECO:0007669"/>
    <property type="project" value="TreeGrafter"/>
</dbReference>
<keyword evidence="4" id="KW-0804">Transcription</keyword>
<comment type="subcellular location">
    <subcellularLocation>
        <location evidence="1">Nucleus</location>
    </subcellularLocation>
</comment>
<gene>
    <name evidence="8" type="ORF">RDWZM_002632</name>
</gene>
<evidence type="ECO:0000256" key="5">
    <source>
        <dbReference type="ARBA" id="ARBA00023242"/>
    </source>
</evidence>
<dbReference type="InterPro" id="IPR036638">
    <property type="entry name" value="HLH_DNA-bd_sf"/>
</dbReference>
<dbReference type="Gene3D" id="4.10.280.10">
    <property type="entry name" value="Helix-loop-helix DNA-binding domain"/>
    <property type="match status" value="1"/>
</dbReference>
<keyword evidence="2" id="KW-0805">Transcription regulation</keyword>
<protein>
    <recommendedName>
        <fullName evidence="7">BHLH domain-containing protein</fullName>
    </recommendedName>
</protein>
<accession>A0A9Q0MGN9</accession>
<dbReference type="FunFam" id="4.10.280.10:FF:000010">
    <property type="entry name" value="Scleraxis bHLH transcription factor"/>
    <property type="match status" value="1"/>
</dbReference>
<evidence type="ECO:0000313" key="9">
    <source>
        <dbReference type="Proteomes" id="UP001142055"/>
    </source>
</evidence>
<sequence length="319" mass="35719">MDLSLLPSFAHYPLIPNGSSGFNHPFNGTHLEDYTNTYVHGGGSGPSPSSYMYHHQYRPSSYPESYLVQSSLLKETTVNEIGMENGQTESGSCYYLNNKLHGHSEWSTDPCSTDMKLATSIPPQPPPPSSSMAHTPPLTPLTSECNTPFYPLVKTTRTDIDEMVVTEKYHQLNTCSNKLHSTELGTSFPDDEYITITNPTNGVVRVVKRRSANKKERRRTQSINSAFANLRDCIPNVPADTKLSKIKTLRLATSYISYLMELLDGPRENSCKLLSEGFRADLSNSKPSAKFRNQCVNVRIVDWHNWHISSHFNASTQPN</sequence>
<dbReference type="SUPFAM" id="SSF47459">
    <property type="entry name" value="HLH, helix-loop-helix DNA-binding domain"/>
    <property type="match status" value="1"/>
</dbReference>
<dbReference type="InterPro" id="IPR050283">
    <property type="entry name" value="E-box_TF_Regulators"/>
</dbReference>
<dbReference type="AlphaFoldDB" id="A0A9Q0MGN9"/>
<dbReference type="Pfam" id="PF00010">
    <property type="entry name" value="HLH"/>
    <property type="match status" value="1"/>
</dbReference>
<keyword evidence="3" id="KW-0238">DNA-binding</keyword>
<dbReference type="GO" id="GO:0000981">
    <property type="term" value="F:DNA-binding transcription factor activity, RNA polymerase II-specific"/>
    <property type="evidence" value="ECO:0007669"/>
    <property type="project" value="TreeGrafter"/>
</dbReference>
<keyword evidence="5" id="KW-0539">Nucleus</keyword>
<keyword evidence="9" id="KW-1185">Reference proteome</keyword>
<proteinExistence type="predicted"/>
<comment type="caution">
    <text evidence="8">The sequence shown here is derived from an EMBL/GenBank/DDBJ whole genome shotgun (WGS) entry which is preliminary data.</text>
</comment>
<evidence type="ECO:0000256" key="4">
    <source>
        <dbReference type="ARBA" id="ARBA00023163"/>
    </source>
</evidence>
<dbReference type="GO" id="GO:0046983">
    <property type="term" value="F:protein dimerization activity"/>
    <property type="evidence" value="ECO:0007669"/>
    <property type="project" value="InterPro"/>
</dbReference>
<feature type="region of interest" description="Disordered" evidence="6">
    <location>
        <begin position="118"/>
        <end position="137"/>
    </location>
</feature>
<dbReference type="Proteomes" id="UP001142055">
    <property type="component" value="Chromosome 1"/>
</dbReference>
<dbReference type="PROSITE" id="PS50888">
    <property type="entry name" value="BHLH"/>
    <property type="match status" value="1"/>
</dbReference>
<dbReference type="CDD" id="cd11466">
    <property type="entry name" value="bHLH_TS_HAND"/>
    <property type="match status" value="1"/>
</dbReference>
<dbReference type="PANTHER" id="PTHR23349:SF68">
    <property type="entry name" value="FI14601P"/>
    <property type="match status" value="1"/>
</dbReference>